<evidence type="ECO:0000313" key="1">
    <source>
        <dbReference type="EMBL" id="PIK40816.1"/>
    </source>
</evidence>
<dbReference type="EMBL" id="MRZV01001081">
    <property type="protein sequence ID" value="PIK40816.1"/>
    <property type="molecule type" value="Genomic_DNA"/>
</dbReference>
<comment type="caution">
    <text evidence="1">The sequence shown here is derived from an EMBL/GenBank/DDBJ whole genome shotgun (WGS) entry which is preliminary data.</text>
</comment>
<proteinExistence type="predicted"/>
<dbReference type="Proteomes" id="UP000230750">
    <property type="component" value="Unassembled WGS sequence"/>
</dbReference>
<name>A0A2G8JYG7_STIJA</name>
<reference evidence="1 2" key="1">
    <citation type="journal article" date="2017" name="PLoS Biol.">
        <title>The sea cucumber genome provides insights into morphological evolution and visceral regeneration.</title>
        <authorList>
            <person name="Zhang X."/>
            <person name="Sun L."/>
            <person name="Yuan J."/>
            <person name="Sun Y."/>
            <person name="Gao Y."/>
            <person name="Zhang L."/>
            <person name="Li S."/>
            <person name="Dai H."/>
            <person name="Hamel J.F."/>
            <person name="Liu C."/>
            <person name="Yu Y."/>
            <person name="Liu S."/>
            <person name="Lin W."/>
            <person name="Guo K."/>
            <person name="Jin S."/>
            <person name="Xu P."/>
            <person name="Storey K.B."/>
            <person name="Huan P."/>
            <person name="Zhang T."/>
            <person name="Zhou Y."/>
            <person name="Zhang J."/>
            <person name="Lin C."/>
            <person name="Li X."/>
            <person name="Xing L."/>
            <person name="Huo D."/>
            <person name="Sun M."/>
            <person name="Wang L."/>
            <person name="Mercier A."/>
            <person name="Li F."/>
            <person name="Yang H."/>
            <person name="Xiang J."/>
        </authorList>
    </citation>
    <scope>NUCLEOTIDE SEQUENCE [LARGE SCALE GENOMIC DNA]</scope>
    <source>
        <strain evidence="1">Shaxun</strain>
        <tissue evidence="1">Muscle</tissue>
    </source>
</reference>
<sequence length="316" mass="35524">MLKFAICSDYANFVNGAAESRRYRTTSTNGRLLVSRDALQTAISDRIDSDFECGNDVSLSLPESLPSADYDQSHYGEIFVAYGTFEELDLDYLPCDLKDRLETSYQSLYFAIPYLSNGHSGLLILAEMSDTKNRLTPPLVTNDKYRFIVDTIDEDGESVTLRVGEDSLTLEVSKNVSCQTDENVGDDFDQVIGESLDNTCYPERFDWGCGSILGWDIGYCKAIKENLCEIQRYNGDVCMHATTSRSVRCPSTLIVTSMNGVFVKFFLDYLIHSHRKVLRQNGLIDTTVLVLSTLVCHKRNDGDPNGEFYIRPNETS</sequence>
<protein>
    <submittedName>
        <fullName evidence="1">Uncharacterized protein</fullName>
    </submittedName>
</protein>
<organism evidence="1 2">
    <name type="scientific">Stichopus japonicus</name>
    <name type="common">Sea cucumber</name>
    <dbReference type="NCBI Taxonomy" id="307972"/>
    <lineage>
        <taxon>Eukaryota</taxon>
        <taxon>Metazoa</taxon>
        <taxon>Echinodermata</taxon>
        <taxon>Eleutherozoa</taxon>
        <taxon>Echinozoa</taxon>
        <taxon>Holothuroidea</taxon>
        <taxon>Aspidochirotacea</taxon>
        <taxon>Aspidochirotida</taxon>
        <taxon>Stichopodidae</taxon>
        <taxon>Apostichopus</taxon>
    </lineage>
</organism>
<keyword evidence="2" id="KW-1185">Reference proteome</keyword>
<evidence type="ECO:0000313" key="2">
    <source>
        <dbReference type="Proteomes" id="UP000230750"/>
    </source>
</evidence>
<dbReference type="AlphaFoldDB" id="A0A2G8JYG7"/>
<gene>
    <name evidence="1" type="ORF">BSL78_22327</name>
</gene>
<accession>A0A2G8JYG7</accession>